<evidence type="ECO:0000259" key="3">
    <source>
        <dbReference type="PROSITE" id="PS50977"/>
    </source>
</evidence>
<dbReference type="Pfam" id="PF17939">
    <property type="entry name" value="TetR_C_30"/>
    <property type="match status" value="1"/>
</dbReference>
<feature type="domain" description="HTH tetR-type" evidence="3">
    <location>
        <begin position="5"/>
        <end position="65"/>
    </location>
</feature>
<evidence type="ECO:0000313" key="4">
    <source>
        <dbReference type="EMBL" id="KKO46049.1"/>
    </source>
</evidence>
<comment type="caution">
    <text evidence="4">The sequence shown here is derived from an EMBL/GenBank/DDBJ whole genome shotgun (WGS) entry which is preliminary data.</text>
</comment>
<dbReference type="InterPro" id="IPR009057">
    <property type="entry name" value="Homeodomain-like_sf"/>
</dbReference>
<dbReference type="InterPro" id="IPR050109">
    <property type="entry name" value="HTH-type_TetR-like_transc_reg"/>
</dbReference>
<dbReference type="PRINTS" id="PR00455">
    <property type="entry name" value="HTHTETR"/>
</dbReference>
<dbReference type="InterPro" id="IPR036271">
    <property type="entry name" value="Tet_transcr_reg_TetR-rel_C_sf"/>
</dbReference>
<reference evidence="4 5" key="1">
    <citation type="submission" date="2015-03" db="EMBL/GenBank/DDBJ databases">
        <title>Draft genome sequences of two protease-producing strains of Arsukibacterium isolated from two cold and alkaline environments.</title>
        <authorList>
            <person name="Lylloff J.E."/>
            <person name="Skov L.B."/>
            <person name="Jepsen M."/>
            <person name="Hallin P.F."/>
            <person name="Sorensen S.J."/>
            <person name="Stougaard P."/>
            <person name="Glaring M.A."/>
        </authorList>
    </citation>
    <scope>NUCLEOTIDE SEQUENCE [LARGE SCALE GENOMIC DNA]</scope>
    <source>
        <strain evidence="4 5">GCM72</strain>
    </source>
</reference>
<dbReference type="PATRIC" id="fig|336831.14.peg.1243"/>
<dbReference type="PANTHER" id="PTHR30055">
    <property type="entry name" value="HTH-TYPE TRANSCRIPTIONAL REGULATOR RUTR"/>
    <property type="match status" value="1"/>
</dbReference>
<dbReference type="STRING" id="336831.WG68_06720"/>
<dbReference type="SUPFAM" id="SSF46689">
    <property type="entry name" value="Homeodomain-like"/>
    <property type="match status" value="1"/>
</dbReference>
<evidence type="ECO:0000256" key="2">
    <source>
        <dbReference type="PROSITE-ProRule" id="PRU00335"/>
    </source>
</evidence>
<dbReference type="InterPro" id="IPR041586">
    <property type="entry name" value="PsrA_TetR_C"/>
</dbReference>
<dbReference type="GO" id="GO:0003700">
    <property type="term" value="F:DNA-binding transcription factor activity"/>
    <property type="evidence" value="ECO:0007669"/>
    <property type="project" value="TreeGrafter"/>
</dbReference>
<dbReference type="EMBL" id="LAHO01000005">
    <property type="protein sequence ID" value="KKO46049.1"/>
    <property type="molecule type" value="Genomic_DNA"/>
</dbReference>
<organism evidence="4 5">
    <name type="scientific">Arsukibacterium ikkense</name>
    <dbReference type="NCBI Taxonomy" id="336831"/>
    <lineage>
        <taxon>Bacteria</taxon>
        <taxon>Pseudomonadati</taxon>
        <taxon>Pseudomonadota</taxon>
        <taxon>Gammaproteobacteria</taxon>
        <taxon>Chromatiales</taxon>
        <taxon>Chromatiaceae</taxon>
        <taxon>Arsukibacterium</taxon>
    </lineage>
</organism>
<sequence length="224" mass="25233">MVAKQNTQQKILDAAQSLFADTGFNDTSLRQITSLAEVNLAAVNYHFGSKKELIQAVLQRYLRVLMARLDQEFNQLLAVQHPNNLTQVLAVFVKPLLELNSVHTNGTRIFLQLLGRGYTDVQGHLRWFINQHYGRVLDKFVLLVQQSCPELPASELFWRLHFSLGTIVFTMASNEALAEIAQADFNEEVDIEGVIQRLLPYLAAGIAAPVFTRSQPQQQLRSGT</sequence>
<dbReference type="OrthoDB" id="2356263at2"/>
<gene>
    <name evidence="4" type="ORF">WG68_06720</name>
</gene>
<keyword evidence="5" id="KW-1185">Reference proteome</keyword>
<accession>A0A0M2V6L1</accession>
<dbReference type="InterPro" id="IPR023772">
    <property type="entry name" value="DNA-bd_HTH_TetR-type_CS"/>
</dbReference>
<proteinExistence type="predicted"/>
<dbReference type="GO" id="GO:0000976">
    <property type="term" value="F:transcription cis-regulatory region binding"/>
    <property type="evidence" value="ECO:0007669"/>
    <property type="project" value="TreeGrafter"/>
</dbReference>
<dbReference type="PROSITE" id="PS01081">
    <property type="entry name" value="HTH_TETR_1"/>
    <property type="match status" value="1"/>
</dbReference>
<name>A0A0M2V6L1_9GAMM</name>
<dbReference type="AlphaFoldDB" id="A0A0M2V6L1"/>
<evidence type="ECO:0000256" key="1">
    <source>
        <dbReference type="ARBA" id="ARBA00023125"/>
    </source>
</evidence>
<evidence type="ECO:0000313" key="5">
    <source>
        <dbReference type="Proteomes" id="UP000034228"/>
    </source>
</evidence>
<dbReference type="Proteomes" id="UP000034228">
    <property type="component" value="Unassembled WGS sequence"/>
</dbReference>
<dbReference type="PANTHER" id="PTHR30055:SF235">
    <property type="entry name" value="TRANSCRIPTIONAL REGULATORY PROTEIN"/>
    <property type="match status" value="1"/>
</dbReference>
<dbReference type="InterPro" id="IPR001647">
    <property type="entry name" value="HTH_TetR"/>
</dbReference>
<protein>
    <submittedName>
        <fullName evidence="4">TetR family transcriptional regulator</fullName>
    </submittedName>
</protein>
<keyword evidence="1 2" id="KW-0238">DNA-binding</keyword>
<dbReference type="Pfam" id="PF00440">
    <property type="entry name" value="TetR_N"/>
    <property type="match status" value="1"/>
</dbReference>
<dbReference type="RefSeq" id="WP_046556909.1">
    <property type="nucleotide sequence ID" value="NZ_LAHO01000005.1"/>
</dbReference>
<feature type="DNA-binding region" description="H-T-H motif" evidence="2">
    <location>
        <begin position="28"/>
        <end position="47"/>
    </location>
</feature>
<dbReference type="PROSITE" id="PS50977">
    <property type="entry name" value="HTH_TETR_2"/>
    <property type="match status" value="1"/>
</dbReference>
<dbReference type="Gene3D" id="1.10.357.10">
    <property type="entry name" value="Tetracycline Repressor, domain 2"/>
    <property type="match status" value="1"/>
</dbReference>
<dbReference type="SUPFAM" id="SSF48498">
    <property type="entry name" value="Tetracyclin repressor-like, C-terminal domain"/>
    <property type="match status" value="1"/>
</dbReference>